<accession>A0A5J4P325</accession>
<gene>
    <name evidence="5" type="ORF">DEA37_0008457</name>
</gene>
<keyword evidence="1" id="KW-0028">Amino-acid biosynthesis</keyword>
<dbReference type="PANTHER" id="PTHR45937">
    <property type="entry name" value="ASPARAGINE SYNTHETASE DOMAIN-CONTAINING PROTEIN 1"/>
    <property type="match status" value="1"/>
</dbReference>
<dbReference type="Gene3D" id="3.40.50.620">
    <property type="entry name" value="HUPs"/>
    <property type="match status" value="1"/>
</dbReference>
<name>A0A5J4P325_9TREM</name>
<keyword evidence="6" id="KW-1185">Reference proteome</keyword>
<keyword evidence="2" id="KW-0061">Asparagine biosynthesis</keyword>
<evidence type="ECO:0000256" key="2">
    <source>
        <dbReference type="ARBA" id="ARBA00022888"/>
    </source>
</evidence>
<dbReference type="GO" id="GO:0006529">
    <property type="term" value="P:asparagine biosynthetic process"/>
    <property type="evidence" value="ECO:0007669"/>
    <property type="project" value="UniProtKB-KW"/>
</dbReference>
<dbReference type="InterPro" id="IPR051857">
    <property type="entry name" value="Asn_synthetase_domain"/>
</dbReference>
<evidence type="ECO:0000256" key="1">
    <source>
        <dbReference type="ARBA" id="ARBA00022605"/>
    </source>
</evidence>
<dbReference type="CDD" id="cd01991">
    <property type="entry name" value="Asn_synthase_B_C"/>
    <property type="match status" value="1"/>
</dbReference>
<sequence length="195" mass="22211">MYLTDIYRNILAKRGIPLAVILIKLITQLMRNYIYPALLVLLRTVAWQHNFLLVTFVKQGADALEKELRMEMLRISERNLGRDDRFVLCILVKPYLVPPPYRIISDHGREARFPYLDERVVEFLRDLPLNLKADLSLPRGVGEKLLLRQVAIKLGLAKAATLPKRAMQFGSRIAKAEGGARLCGAADRLPSIHLN</sequence>
<comment type="caution">
    <text evidence="5">The sequence shown here is derived from an EMBL/GenBank/DDBJ whole genome shotgun (WGS) entry which is preliminary data.</text>
</comment>
<dbReference type="AlphaFoldDB" id="A0A5J4P325"/>
<dbReference type="Pfam" id="PF00733">
    <property type="entry name" value="Asn_synthase"/>
    <property type="match status" value="1"/>
</dbReference>
<evidence type="ECO:0000313" key="6">
    <source>
        <dbReference type="Proteomes" id="UP000324629"/>
    </source>
</evidence>
<dbReference type="GO" id="GO:0004066">
    <property type="term" value="F:asparagine synthase (glutamine-hydrolyzing) activity"/>
    <property type="evidence" value="ECO:0007669"/>
    <property type="project" value="InterPro"/>
</dbReference>
<dbReference type="PANTHER" id="PTHR45937:SF1">
    <property type="entry name" value="ASPARAGINE SYNTHETASE DOMAIN-CONTAINING PROTEIN 1"/>
    <property type="match status" value="1"/>
</dbReference>
<reference evidence="5 6" key="1">
    <citation type="journal article" date="2019" name="Gigascience">
        <title>Whole-genome sequence of the oriental lung fluke Paragonimus westermani.</title>
        <authorList>
            <person name="Oey H."/>
            <person name="Zakrzewski M."/>
            <person name="Narain K."/>
            <person name="Devi K.R."/>
            <person name="Agatsuma T."/>
            <person name="Nawaratna S."/>
            <person name="Gobert G.N."/>
            <person name="Jones M.K."/>
            <person name="Ragan M.A."/>
            <person name="McManus D.P."/>
            <person name="Krause L."/>
        </authorList>
    </citation>
    <scope>NUCLEOTIDE SEQUENCE [LARGE SCALE GENOMIC DNA]</scope>
    <source>
        <strain evidence="5 6">IND2009</strain>
    </source>
</reference>
<dbReference type="InterPro" id="IPR001962">
    <property type="entry name" value="Asn_synthase"/>
</dbReference>
<evidence type="ECO:0000256" key="3">
    <source>
        <dbReference type="ARBA" id="ARBA00022962"/>
    </source>
</evidence>
<dbReference type="SUPFAM" id="SSF52402">
    <property type="entry name" value="Adenine nucleotide alpha hydrolases-like"/>
    <property type="match status" value="1"/>
</dbReference>
<evidence type="ECO:0000313" key="5">
    <source>
        <dbReference type="EMBL" id="KAA3681728.1"/>
    </source>
</evidence>
<dbReference type="Proteomes" id="UP000324629">
    <property type="component" value="Unassembled WGS sequence"/>
</dbReference>
<protein>
    <recommendedName>
        <fullName evidence="4">Asparagine synthetase domain-containing protein</fullName>
    </recommendedName>
</protein>
<organism evidence="5 6">
    <name type="scientific">Paragonimus westermani</name>
    <dbReference type="NCBI Taxonomy" id="34504"/>
    <lineage>
        <taxon>Eukaryota</taxon>
        <taxon>Metazoa</taxon>
        <taxon>Spiralia</taxon>
        <taxon>Lophotrochozoa</taxon>
        <taxon>Platyhelminthes</taxon>
        <taxon>Trematoda</taxon>
        <taxon>Digenea</taxon>
        <taxon>Plagiorchiida</taxon>
        <taxon>Troglotremata</taxon>
        <taxon>Troglotrematidae</taxon>
        <taxon>Paragonimus</taxon>
    </lineage>
</organism>
<proteinExistence type="predicted"/>
<dbReference type="EMBL" id="QNGE01000139">
    <property type="protein sequence ID" value="KAA3681728.1"/>
    <property type="molecule type" value="Genomic_DNA"/>
</dbReference>
<keyword evidence="3" id="KW-0315">Glutamine amidotransferase</keyword>
<dbReference type="InterPro" id="IPR014729">
    <property type="entry name" value="Rossmann-like_a/b/a_fold"/>
</dbReference>
<feature type="domain" description="Asparagine synthetase" evidence="4">
    <location>
        <begin position="103"/>
        <end position="154"/>
    </location>
</feature>
<evidence type="ECO:0000259" key="4">
    <source>
        <dbReference type="Pfam" id="PF00733"/>
    </source>
</evidence>